<dbReference type="EMBL" id="WNKQ01000017">
    <property type="protein sequence ID" value="KAF5845907.1"/>
    <property type="molecule type" value="Genomic_DNA"/>
</dbReference>
<reference evidence="2" key="1">
    <citation type="submission" date="2019-11" db="EMBL/GenBank/DDBJ databases">
        <title>Bipolaris sorokiniana Genome sequencing.</title>
        <authorList>
            <person name="Wang H."/>
        </authorList>
    </citation>
    <scope>NUCLEOTIDE SEQUENCE</scope>
</reference>
<gene>
    <name evidence="2" type="ORF">GGP41_008384</name>
</gene>
<organism evidence="2 3">
    <name type="scientific">Cochliobolus sativus</name>
    <name type="common">Common root rot and spot blotch fungus</name>
    <name type="synonym">Bipolaris sorokiniana</name>
    <dbReference type="NCBI Taxonomy" id="45130"/>
    <lineage>
        <taxon>Eukaryota</taxon>
        <taxon>Fungi</taxon>
        <taxon>Dikarya</taxon>
        <taxon>Ascomycota</taxon>
        <taxon>Pezizomycotina</taxon>
        <taxon>Dothideomycetes</taxon>
        <taxon>Pleosporomycetidae</taxon>
        <taxon>Pleosporales</taxon>
        <taxon>Pleosporineae</taxon>
        <taxon>Pleosporaceae</taxon>
        <taxon>Bipolaris</taxon>
    </lineage>
</organism>
<evidence type="ECO:0000256" key="1">
    <source>
        <dbReference type="SAM" id="MobiDB-lite"/>
    </source>
</evidence>
<comment type="caution">
    <text evidence="2">The sequence shown here is derived from an EMBL/GenBank/DDBJ whole genome shotgun (WGS) entry which is preliminary data.</text>
</comment>
<proteinExistence type="predicted"/>
<evidence type="ECO:0000313" key="3">
    <source>
        <dbReference type="Proteomes" id="UP000624244"/>
    </source>
</evidence>
<evidence type="ECO:0008006" key="4">
    <source>
        <dbReference type="Google" id="ProtNLM"/>
    </source>
</evidence>
<name>A0A8H5ZAU2_COCSA</name>
<dbReference type="AlphaFoldDB" id="A0A8H5ZAU2"/>
<accession>A0A8H5ZAU2</accession>
<evidence type="ECO:0000313" key="2">
    <source>
        <dbReference type="EMBL" id="KAF5845907.1"/>
    </source>
</evidence>
<dbReference type="Proteomes" id="UP000624244">
    <property type="component" value="Unassembled WGS sequence"/>
</dbReference>
<feature type="region of interest" description="Disordered" evidence="1">
    <location>
        <begin position="109"/>
        <end position="137"/>
    </location>
</feature>
<sequence>MNTESLRPAMHMRKRSLETVRFHILSTEPKRGKSICSSRAQFHPPKCPENSVLELSCKESECEGQKTTCDQCNFKQLECVYSRNGNYDSKRNWKTNRARDESNFVAKTKVSSAGGEIRPEPECHTAEAGLGFESTNP</sequence>
<protein>
    <recommendedName>
        <fullName evidence="4">Zn(2)-C6 fungal-type domain-containing protein</fullName>
    </recommendedName>
</protein>